<dbReference type="PANTHER" id="PTHR33962">
    <property type="entry name" value="RECQ-MEDIATED GENOME INSTABILITY PROTEIN 2 RMI2"/>
    <property type="match status" value="1"/>
</dbReference>
<dbReference type="Gene3D" id="2.40.50.140">
    <property type="entry name" value="Nucleic acid-binding proteins"/>
    <property type="match status" value="1"/>
</dbReference>
<keyword evidence="2" id="KW-1185">Reference proteome</keyword>
<protein>
    <submittedName>
        <fullName evidence="1">Uncharacterized protein</fullName>
    </submittedName>
</protein>
<dbReference type="GO" id="GO:0016607">
    <property type="term" value="C:nuclear speck"/>
    <property type="evidence" value="ECO:0007669"/>
    <property type="project" value="TreeGrafter"/>
</dbReference>
<dbReference type="GO" id="GO:0043007">
    <property type="term" value="P:maintenance of rDNA"/>
    <property type="evidence" value="ECO:0007669"/>
    <property type="project" value="TreeGrafter"/>
</dbReference>
<dbReference type="InterPro" id="IPR012340">
    <property type="entry name" value="NA-bd_OB-fold"/>
</dbReference>
<dbReference type="Pfam" id="PF16100">
    <property type="entry name" value="RMI2"/>
    <property type="match status" value="1"/>
</dbReference>
<reference evidence="1" key="2">
    <citation type="submission" date="2022-03" db="EMBL/GenBank/DDBJ databases">
        <title>Draft title - Genomic analysis of global carrot germplasm unveils the trajectory of domestication and the origin of high carotenoid orange carrot.</title>
        <authorList>
            <person name="Iorizzo M."/>
            <person name="Ellison S."/>
            <person name="Senalik D."/>
            <person name="Macko-Podgorni A."/>
            <person name="Grzebelus D."/>
            <person name="Bostan H."/>
            <person name="Rolling W."/>
            <person name="Curaba J."/>
            <person name="Simon P."/>
        </authorList>
    </citation>
    <scope>NUCLEOTIDE SEQUENCE</scope>
    <source>
        <tissue evidence="1">Leaf</tissue>
    </source>
</reference>
<dbReference type="PANTHER" id="PTHR33962:SF1">
    <property type="entry name" value="RECQ-MEDIATED GENOME INSTABILITY PROTEIN 2"/>
    <property type="match status" value="1"/>
</dbReference>
<dbReference type="GO" id="GO:0033045">
    <property type="term" value="P:regulation of sister chromatid segregation"/>
    <property type="evidence" value="ECO:0007669"/>
    <property type="project" value="TreeGrafter"/>
</dbReference>
<dbReference type="InterPro" id="IPR032245">
    <property type="entry name" value="RMI2"/>
</dbReference>
<dbReference type="GO" id="GO:2000042">
    <property type="term" value="P:negative regulation of double-strand break repair via homologous recombination"/>
    <property type="evidence" value="ECO:0007669"/>
    <property type="project" value="TreeGrafter"/>
</dbReference>
<dbReference type="GO" id="GO:0005829">
    <property type="term" value="C:cytosol"/>
    <property type="evidence" value="ECO:0007669"/>
    <property type="project" value="TreeGrafter"/>
</dbReference>
<evidence type="ECO:0000313" key="1">
    <source>
        <dbReference type="EMBL" id="WOG95934.1"/>
    </source>
</evidence>
<dbReference type="EMBL" id="CP093346">
    <property type="protein sequence ID" value="WOG95934.1"/>
    <property type="molecule type" value="Genomic_DNA"/>
</dbReference>
<dbReference type="Proteomes" id="UP000077755">
    <property type="component" value="Chromosome 4"/>
</dbReference>
<dbReference type="AlphaFoldDB" id="A0AAF0WUW3"/>
<name>A0AAF0WUW3_DAUCS</name>
<gene>
    <name evidence="1" type="ORF">DCAR_0415263</name>
</gene>
<organism evidence="1 2">
    <name type="scientific">Daucus carota subsp. sativus</name>
    <name type="common">Carrot</name>
    <dbReference type="NCBI Taxonomy" id="79200"/>
    <lineage>
        <taxon>Eukaryota</taxon>
        <taxon>Viridiplantae</taxon>
        <taxon>Streptophyta</taxon>
        <taxon>Embryophyta</taxon>
        <taxon>Tracheophyta</taxon>
        <taxon>Spermatophyta</taxon>
        <taxon>Magnoliopsida</taxon>
        <taxon>eudicotyledons</taxon>
        <taxon>Gunneridae</taxon>
        <taxon>Pentapetalae</taxon>
        <taxon>asterids</taxon>
        <taxon>campanulids</taxon>
        <taxon>Apiales</taxon>
        <taxon>Apiaceae</taxon>
        <taxon>Apioideae</taxon>
        <taxon>Scandiceae</taxon>
        <taxon>Daucinae</taxon>
        <taxon>Daucus</taxon>
        <taxon>Daucus sect. Daucus</taxon>
    </lineage>
</organism>
<evidence type="ECO:0000313" key="2">
    <source>
        <dbReference type="Proteomes" id="UP000077755"/>
    </source>
</evidence>
<dbReference type="GO" id="GO:0006281">
    <property type="term" value="P:DNA repair"/>
    <property type="evidence" value="ECO:0007669"/>
    <property type="project" value="TreeGrafter"/>
</dbReference>
<sequence>MDYKLAALKLTCVQLKAARQIQTNSQSRGILVTSPSDDADGRYVLDDGTGVIELVLVGDISNHKFETGMYLMVVGVFLVRDGDIPLLKVHKAVDLSAFPNREVMWYLEVLEAYKLFYQPPMEE</sequence>
<reference evidence="1" key="1">
    <citation type="journal article" date="2016" name="Nat. Genet.">
        <title>A high-quality carrot genome assembly provides new insights into carotenoid accumulation and asterid genome evolution.</title>
        <authorList>
            <person name="Iorizzo M."/>
            <person name="Ellison S."/>
            <person name="Senalik D."/>
            <person name="Zeng P."/>
            <person name="Satapoomin P."/>
            <person name="Huang J."/>
            <person name="Bowman M."/>
            <person name="Iovene M."/>
            <person name="Sanseverino W."/>
            <person name="Cavagnaro P."/>
            <person name="Yildiz M."/>
            <person name="Macko-Podgorni A."/>
            <person name="Moranska E."/>
            <person name="Grzebelus E."/>
            <person name="Grzebelus D."/>
            <person name="Ashrafi H."/>
            <person name="Zheng Z."/>
            <person name="Cheng S."/>
            <person name="Spooner D."/>
            <person name="Van Deynze A."/>
            <person name="Simon P."/>
        </authorList>
    </citation>
    <scope>NUCLEOTIDE SEQUENCE</scope>
    <source>
        <tissue evidence="1">Leaf</tissue>
    </source>
</reference>
<proteinExistence type="predicted"/>
<accession>A0AAF0WUW3</accession>